<accession>A0ACB5S9D5</accession>
<sequence>MEVSRCGIHGFHETLGIDVDELRFYWALVAQDEHAVQTAYRVALSTSKKALGASDPPAPELAWDSGRVESSAQRDVLCSPERGFRSTCNYFWKVTVWDQDGKASHGPISSFFTAYPRSRLLPPLSMNQTYMPHTALIFRPWFEHIEDKWKPWWIGDGGDKPLYLRRSFTLDTKPSQAIVFASGLGHFNFSVNGAPASDHRLDPGWTNYHRRVQFVAYDVTDQIAPGENVVGAHLGNGFFAGDKGDRFFWPMYEDNTYVRYGNELCFFAEVHLLYEDGRHDVIISDDSWRVRKSATTLANIYASETHDRRLYPAGWDAPGFIDSQWPSAKGLTGPRGFLSYQSQPPVTLHETFEPVAAHSPRPGIVCYDLGQNASTMVRIVVEGAAGSEITVRYGETAHEDGTVKMPDPLFKEFETHVYSKIYLAGTGAPETWEPDFSFTSARYIQVEGVAVEEGQGLPVIHSAVGRHVSSAARRLGDMKTDKEDVNALINACKWSFASNLFSYHTDCPQIEKFGWLEVTHLLVPSTQYIRDLEALHTKILDDILDAQEAHGLVPTMAPEIRYMCGPLHDTITWGCALIFIPDLLRKYYGTTYPIPKMYQAGRRYMEYMRTKERHGGLIEHGLGDWGRGIAHGNNQANIETAIYYECLQCMSRFAAILSLPADARHWDSEAARIRAAYNQHLLVMRDRSSYPYAHYTSRDEPGKHDRDAIAQAFALQFNLVPPEHVADVQRAFLDDVADGRIRSGEIGLKYLFNTLDDLRRPDLVLQMTRQEEHPSYMRFLRRGETTLLEFWQDECRSKCHDMLGTIFEWFYGAVLGVKPTGEAYRTFDVRPPYESEFGKVEGTVESPYGLIAVEFERKGGSEAVLNVTVPTGTVATVKLPGEIAEVGVVRQGRGDRRESGSEVQLRQGSYTLTISW</sequence>
<comment type="caution">
    <text evidence="1">The sequence shown here is derived from an EMBL/GenBank/DDBJ whole genome shotgun (WGS) entry which is preliminary data.</text>
</comment>
<dbReference type="Proteomes" id="UP001165186">
    <property type="component" value="Unassembled WGS sequence"/>
</dbReference>
<reference evidence="1" key="1">
    <citation type="submission" date="2024-09" db="EMBL/GenBank/DDBJ databases">
        <title>Draft Genome Sequences of Neofusicoccum parvum.</title>
        <authorList>
            <person name="Ashida A."/>
            <person name="Camagna M."/>
            <person name="Tanaka A."/>
            <person name="Takemoto D."/>
        </authorList>
    </citation>
    <scope>NUCLEOTIDE SEQUENCE</scope>
    <source>
        <strain evidence="1">PPO83</strain>
    </source>
</reference>
<evidence type="ECO:0000313" key="1">
    <source>
        <dbReference type="EMBL" id="GME29291.1"/>
    </source>
</evidence>
<name>A0ACB5S9D5_9PEZI</name>
<gene>
    <name evidence="1" type="primary">g10876</name>
    <name evidence="1" type="ORF">NpPPO83_00010876</name>
</gene>
<protein>
    <submittedName>
        <fullName evidence="1">Alpha-l-rhamnosidase protein</fullName>
    </submittedName>
</protein>
<proteinExistence type="predicted"/>
<evidence type="ECO:0000313" key="2">
    <source>
        <dbReference type="Proteomes" id="UP001165186"/>
    </source>
</evidence>
<keyword evidence="2" id="KW-1185">Reference proteome</keyword>
<dbReference type="EMBL" id="BSXG01000058">
    <property type="protein sequence ID" value="GME29291.1"/>
    <property type="molecule type" value="Genomic_DNA"/>
</dbReference>
<organism evidence="1 2">
    <name type="scientific">Neofusicoccum parvum</name>
    <dbReference type="NCBI Taxonomy" id="310453"/>
    <lineage>
        <taxon>Eukaryota</taxon>
        <taxon>Fungi</taxon>
        <taxon>Dikarya</taxon>
        <taxon>Ascomycota</taxon>
        <taxon>Pezizomycotina</taxon>
        <taxon>Dothideomycetes</taxon>
        <taxon>Dothideomycetes incertae sedis</taxon>
        <taxon>Botryosphaeriales</taxon>
        <taxon>Botryosphaeriaceae</taxon>
        <taxon>Neofusicoccum</taxon>
    </lineage>
</organism>